<dbReference type="GO" id="GO:0000160">
    <property type="term" value="P:phosphorelay signal transduction system"/>
    <property type="evidence" value="ECO:0007669"/>
    <property type="project" value="InterPro"/>
</dbReference>
<evidence type="ECO:0000256" key="2">
    <source>
        <dbReference type="ARBA" id="ARBA00023015"/>
    </source>
</evidence>
<accession>A0AAU7JC21</accession>
<evidence type="ECO:0000259" key="5">
    <source>
        <dbReference type="PROSITE" id="PS50110"/>
    </source>
</evidence>
<dbReference type="Gene3D" id="3.40.50.2300">
    <property type="match status" value="1"/>
</dbReference>
<keyword evidence="2" id="KW-0805">Transcription regulation</keyword>
<evidence type="ECO:0000256" key="3">
    <source>
        <dbReference type="ARBA" id="ARBA00023163"/>
    </source>
</evidence>
<dbReference type="Pfam" id="PF00072">
    <property type="entry name" value="Response_reg"/>
    <property type="match status" value="1"/>
</dbReference>
<dbReference type="EMBL" id="CP157484">
    <property type="protein sequence ID" value="XBO37838.1"/>
    <property type="molecule type" value="Genomic_DNA"/>
</dbReference>
<evidence type="ECO:0000313" key="6">
    <source>
        <dbReference type="EMBL" id="XBO37838.1"/>
    </source>
</evidence>
<organism evidence="6">
    <name type="scientific">Alsobacter sp. KACC 23698</name>
    <dbReference type="NCBI Taxonomy" id="3149229"/>
    <lineage>
        <taxon>Bacteria</taxon>
        <taxon>Pseudomonadati</taxon>
        <taxon>Pseudomonadota</taxon>
        <taxon>Alphaproteobacteria</taxon>
        <taxon>Hyphomicrobiales</taxon>
        <taxon>Alsobacteraceae</taxon>
        <taxon>Alsobacter</taxon>
    </lineage>
</organism>
<dbReference type="SUPFAM" id="SSF52172">
    <property type="entry name" value="CheY-like"/>
    <property type="match status" value="1"/>
</dbReference>
<evidence type="ECO:0000256" key="4">
    <source>
        <dbReference type="PROSITE-ProRule" id="PRU00169"/>
    </source>
</evidence>
<reference evidence="6" key="1">
    <citation type="submission" date="2024-05" db="EMBL/GenBank/DDBJ databases">
        <authorList>
            <person name="Kim S."/>
            <person name="Heo J."/>
            <person name="Choi H."/>
            <person name="Choi Y."/>
            <person name="Kwon S.-W."/>
            <person name="Kim Y."/>
        </authorList>
    </citation>
    <scope>NUCLEOTIDE SEQUENCE</scope>
    <source>
        <strain evidence="6">KACC 23698</strain>
    </source>
</reference>
<evidence type="ECO:0000256" key="1">
    <source>
        <dbReference type="ARBA" id="ARBA00022553"/>
    </source>
</evidence>
<dbReference type="PANTHER" id="PTHR44591:SF3">
    <property type="entry name" value="RESPONSE REGULATORY DOMAIN-CONTAINING PROTEIN"/>
    <property type="match status" value="1"/>
</dbReference>
<protein>
    <submittedName>
        <fullName evidence="6">Response regulator</fullName>
    </submittedName>
</protein>
<gene>
    <name evidence="6" type="ORF">ABEG18_19245</name>
</gene>
<dbReference type="InterPro" id="IPR011006">
    <property type="entry name" value="CheY-like_superfamily"/>
</dbReference>
<feature type="domain" description="Response regulatory" evidence="5">
    <location>
        <begin position="6"/>
        <end position="118"/>
    </location>
</feature>
<dbReference type="AlphaFoldDB" id="A0AAU7JC21"/>
<proteinExistence type="predicted"/>
<dbReference type="RefSeq" id="WP_406854666.1">
    <property type="nucleotide sequence ID" value="NZ_CP157484.1"/>
</dbReference>
<dbReference type="PROSITE" id="PS50110">
    <property type="entry name" value="RESPONSE_REGULATORY"/>
    <property type="match status" value="1"/>
</dbReference>
<dbReference type="SMART" id="SM00448">
    <property type="entry name" value="REC"/>
    <property type="match status" value="1"/>
</dbReference>
<sequence length="121" mass="13057">MQDKCTTLIVDDNLLFRFVLAEMLVDNGFLVIQAGDAAEALACIDNRPGISAVTSDIDMPGELDGIGFARELRDAWPDLPIIMVSGCFEAPPELPDGVPFLPKPVPDRLLVAMLRQMTGSA</sequence>
<keyword evidence="1 4" id="KW-0597">Phosphoprotein</keyword>
<dbReference type="PANTHER" id="PTHR44591">
    <property type="entry name" value="STRESS RESPONSE REGULATOR PROTEIN 1"/>
    <property type="match status" value="1"/>
</dbReference>
<dbReference type="InterPro" id="IPR001789">
    <property type="entry name" value="Sig_transdc_resp-reg_receiver"/>
</dbReference>
<dbReference type="InterPro" id="IPR050595">
    <property type="entry name" value="Bact_response_regulator"/>
</dbReference>
<feature type="modified residue" description="4-aspartylphosphate" evidence="4">
    <location>
        <position position="56"/>
    </location>
</feature>
<keyword evidence="3" id="KW-0804">Transcription</keyword>
<name>A0AAU7JC21_9HYPH</name>
<dbReference type="CDD" id="cd00156">
    <property type="entry name" value="REC"/>
    <property type="match status" value="1"/>
</dbReference>